<dbReference type="Proteomes" id="UP001319861">
    <property type="component" value="Chromosome"/>
</dbReference>
<evidence type="ECO:0000313" key="2">
    <source>
        <dbReference type="Proteomes" id="UP001319861"/>
    </source>
</evidence>
<sequence length="85" mass="9129">MCGPDLVRGGSVVAVVFEGGVYDGAVRELPDNATALRITQPQDLNNPDLPGIVTRYNRTGRTDAHGRVVFVPDGPARLDEQKETP</sequence>
<name>A0ABN6FFE5_SINCY</name>
<evidence type="ECO:0000313" key="1">
    <source>
        <dbReference type="EMBL" id="BCT75602.1"/>
    </source>
</evidence>
<gene>
    <name evidence="1" type="ORF">SCMU_14440</name>
</gene>
<accession>A0ABN6FFE5</accession>
<reference evidence="1 2" key="1">
    <citation type="journal article" date="2021" name="J. Biosci. Bioeng.">
        <title>Identification and characterization of a chc gene cluster responsible for the aromatization pathway of cyclohexanecarboxylate degradation in Sinomonas cyclohexanicum ATCC 51369.</title>
        <authorList>
            <person name="Yamamoto T."/>
            <person name="Hasegawa Y."/>
            <person name="Lau P.C.K."/>
            <person name="Iwaki H."/>
        </authorList>
    </citation>
    <scope>NUCLEOTIDE SEQUENCE [LARGE SCALE GENOMIC DNA]</scope>
    <source>
        <strain evidence="1 2">ATCC 51369</strain>
    </source>
</reference>
<keyword evidence="2" id="KW-1185">Reference proteome</keyword>
<protein>
    <submittedName>
        <fullName evidence="1">Uncharacterized protein</fullName>
    </submittedName>
</protein>
<organism evidence="1 2">
    <name type="scientific">Sinomonas cyclohexanicum</name>
    <name type="common">Corynebacterium cyclohexanicum</name>
    <dbReference type="NCBI Taxonomy" id="322009"/>
    <lineage>
        <taxon>Bacteria</taxon>
        <taxon>Bacillati</taxon>
        <taxon>Actinomycetota</taxon>
        <taxon>Actinomycetes</taxon>
        <taxon>Micrococcales</taxon>
        <taxon>Micrococcaceae</taxon>
        <taxon>Sinomonas</taxon>
    </lineage>
</organism>
<dbReference type="EMBL" id="AP024525">
    <property type="protein sequence ID" value="BCT75602.1"/>
    <property type="molecule type" value="Genomic_DNA"/>
</dbReference>
<proteinExistence type="predicted"/>